<sequence>MPYYQLLKQRRLSLRLSIQDISSQTRLAPQYIQAVEENNLAVFNDDFNFIRYVIRYYCEAIGVNWNAIQPEVDANIAAYASNRTTKISDGTAENKITKTKKRASAKKSKPKKKKKKDHPIRKRLNYAFNKSKNARYYRIGVLVLCVVLVLALINWGISYSANKSAQTAEAERQAELAKKEQETKKLAEQRQSSTTSTDTIEMQATDKENNVYEVAGILTGSKSVDLTITMPEDSTVVVYKDDTLVSDSDTETVYSDTYTQSISVSSKCTIQVEIGTYSNNKIKINGKSVTFNKTNWQKGEPAVLYFDIVKTLSDTSDSSSDDTSSDSTTDTTSTDTTTTDTTTTDTSAADTTYYTDDSTYYDSTATYDDGSGTVY</sequence>
<dbReference type="PANTHER" id="PTHR34475:SF1">
    <property type="entry name" value="CYTOSKELETON PROTEIN RODZ"/>
    <property type="match status" value="1"/>
</dbReference>
<dbReference type="InterPro" id="IPR050400">
    <property type="entry name" value="Bact_Cytoskel_RodZ"/>
</dbReference>
<keyword evidence="4" id="KW-1185">Reference proteome</keyword>
<evidence type="ECO:0000256" key="2">
    <source>
        <dbReference type="SAM" id="Phobius"/>
    </source>
</evidence>
<evidence type="ECO:0000256" key="1">
    <source>
        <dbReference type="SAM" id="MobiDB-lite"/>
    </source>
</evidence>
<feature type="region of interest" description="Disordered" evidence="1">
    <location>
        <begin position="172"/>
        <end position="198"/>
    </location>
</feature>
<proteinExistence type="predicted"/>
<feature type="region of interest" description="Disordered" evidence="1">
    <location>
        <begin position="90"/>
        <end position="122"/>
    </location>
</feature>
<evidence type="ECO:0000313" key="3">
    <source>
        <dbReference type="EMBL" id="MBB5182272.1"/>
    </source>
</evidence>
<dbReference type="AlphaFoldDB" id="A0A7W8FWT2"/>
<protein>
    <submittedName>
        <fullName evidence="3">Cytoskeletal protein RodZ</fullName>
    </submittedName>
</protein>
<organism evidence="3 4">
    <name type="scientific">Catenisphaera adipataccumulans</name>
    <dbReference type="NCBI Taxonomy" id="700500"/>
    <lineage>
        <taxon>Bacteria</taxon>
        <taxon>Bacillati</taxon>
        <taxon>Bacillota</taxon>
        <taxon>Erysipelotrichia</taxon>
        <taxon>Erysipelotrichales</taxon>
        <taxon>Erysipelotrichaceae</taxon>
        <taxon>Catenisphaera</taxon>
    </lineage>
</organism>
<feature type="compositionally biased region" description="Basic residues" evidence="1">
    <location>
        <begin position="97"/>
        <end position="122"/>
    </location>
</feature>
<reference evidence="3 4" key="1">
    <citation type="submission" date="2020-08" db="EMBL/GenBank/DDBJ databases">
        <title>Genomic Encyclopedia of Type Strains, Phase IV (KMG-IV): sequencing the most valuable type-strain genomes for metagenomic binning, comparative biology and taxonomic classification.</title>
        <authorList>
            <person name="Goeker M."/>
        </authorList>
    </citation>
    <scope>NUCLEOTIDE SEQUENCE [LARGE SCALE GENOMIC DNA]</scope>
    <source>
        <strain evidence="3 4">DSM 25799</strain>
    </source>
</reference>
<dbReference type="Pfam" id="PF13413">
    <property type="entry name" value="HTH_25"/>
    <property type="match status" value="1"/>
</dbReference>
<feature type="compositionally biased region" description="Polar residues" evidence="1">
    <location>
        <begin position="189"/>
        <end position="198"/>
    </location>
</feature>
<dbReference type="EMBL" id="JACHHK010000001">
    <property type="protein sequence ID" value="MBB5182272.1"/>
    <property type="molecule type" value="Genomic_DNA"/>
</dbReference>
<gene>
    <name evidence="3" type="ORF">HNQ47_000275</name>
</gene>
<keyword evidence="2" id="KW-0812">Transmembrane</keyword>
<dbReference type="PANTHER" id="PTHR34475">
    <property type="match status" value="1"/>
</dbReference>
<comment type="caution">
    <text evidence="3">The sequence shown here is derived from an EMBL/GenBank/DDBJ whole genome shotgun (WGS) entry which is preliminary data.</text>
</comment>
<evidence type="ECO:0000313" key="4">
    <source>
        <dbReference type="Proteomes" id="UP000539953"/>
    </source>
</evidence>
<feature type="compositionally biased region" description="Low complexity" evidence="1">
    <location>
        <begin position="325"/>
        <end position="348"/>
    </location>
</feature>
<dbReference type="Gene3D" id="1.10.260.40">
    <property type="entry name" value="lambda repressor-like DNA-binding domains"/>
    <property type="match status" value="1"/>
</dbReference>
<dbReference type="GO" id="GO:0003677">
    <property type="term" value="F:DNA binding"/>
    <property type="evidence" value="ECO:0007669"/>
    <property type="project" value="InterPro"/>
</dbReference>
<accession>A0A7W8FWT2</accession>
<feature type="transmembrane region" description="Helical" evidence="2">
    <location>
        <begin position="136"/>
        <end position="157"/>
    </location>
</feature>
<keyword evidence="2" id="KW-1133">Transmembrane helix</keyword>
<dbReference type="RefSeq" id="WP_183326783.1">
    <property type="nucleotide sequence ID" value="NZ_JACHHK010000001.1"/>
</dbReference>
<keyword evidence="2" id="KW-0472">Membrane</keyword>
<dbReference type="InterPro" id="IPR010982">
    <property type="entry name" value="Lambda_DNA-bd_dom_sf"/>
</dbReference>
<feature type="region of interest" description="Disordered" evidence="1">
    <location>
        <begin position="314"/>
        <end position="348"/>
    </location>
</feature>
<dbReference type="Proteomes" id="UP000539953">
    <property type="component" value="Unassembled WGS sequence"/>
</dbReference>
<name>A0A7W8FWT2_9FIRM</name>
<feature type="compositionally biased region" description="Basic and acidic residues" evidence="1">
    <location>
        <begin position="172"/>
        <end position="188"/>
    </location>
</feature>